<protein>
    <submittedName>
        <fullName evidence="3">Uncharacterized protein</fullName>
    </submittedName>
</protein>
<evidence type="ECO:0000256" key="1">
    <source>
        <dbReference type="SAM" id="Coils"/>
    </source>
</evidence>
<feature type="region of interest" description="Disordered" evidence="2">
    <location>
        <begin position="49"/>
        <end position="118"/>
    </location>
</feature>
<dbReference type="AlphaFoldDB" id="A0A7S4R5C8"/>
<feature type="region of interest" description="Disordered" evidence="2">
    <location>
        <begin position="276"/>
        <end position="296"/>
    </location>
</feature>
<feature type="coiled-coil region" evidence="1">
    <location>
        <begin position="178"/>
        <end position="212"/>
    </location>
</feature>
<feature type="region of interest" description="Disordered" evidence="2">
    <location>
        <begin position="1"/>
        <end position="31"/>
    </location>
</feature>
<evidence type="ECO:0000256" key="2">
    <source>
        <dbReference type="SAM" id="MobiDB-lite"/>
    </source>
</evidence>
<sequence length="346" mass="37313">MAKAASSFHSSMVASPGGARLGPMPGGTRHGVPHPPSLMRTALIVPQVPHGLPIPRRDPQQSAPGSMRFTAEPSSPGMIVLPPAGGGSYGGPPTPQGTSSNAKDHTTPHTPRAHGGTLQVPPQAAPAFEAPEGRQGTDVTALRAEVDMLQAQLKSVFDMLQDQGHALAMEAQERCQLAKLLQAEREERVRDVQELKEVLESERSARARERRELADALQGEVEARTSDVRELAKSLQSECNARAGEVQQLAKVFQTERETRIQEAEDLADTLRSEIVSSGDAGQRRANSSGDATPTTAARRLETAELAQRLNELTHFVMAERESHARVLEEWRRSQKTGGDPSHAKA</sequence>
<feature type="region of interest" description="Disordered" evidence="2">
    <location>
        <begin position="325"/>
        <end position="346"/>
    </location>
</feature>
<name>A0A7S4R5C8_9DINO</name>
<accession>A0A7S4R5C8</accession>
<organism evidence="3">
    <name type="scientific">Alexandrium monilatum</name>
    <dbReference type="NCBI Taxonomy" id="311494"/>
    <lineage>
        <taxon>Eukaryota</taxon>
        <taxon>Sar</taxon>
        <taxon>Alveolata</taxon>
        <taxon>Dinophyceae</taxon>
        <taxon>Gonyaulacales</taxon>
        <taxon>Pyrocystaceae</taxon>
        <taxon>Alexandrium</taxon>
    </lineage>
</organism>
<dbReference type="EMBL" id="HBNR01043758">
    <property type="protein sequence ID" value="CAE4603988.1"/>
    <property type="molecule type" value="Transcribed_RNA"/>
</dbReference>
<feature type="compositionally biased region" description="Polar residues" evidence="2">
    <location>
        <begin position="285"/>
        <end position="296"/>
    </location>
</feature>
<keyword evidence="1" id="KW-0175">Coiled coil</keyword>
<proteinExistence type="predicted"/>
<reference evidence="3" key="1">
    <citation type="submission" date="2021-01" db="EMBL/GenBank/DDBJ databases">
        <authorList>
            <person name="Corre E."/>
            <person name="Pelletier E."/>
            <person name="Niang G."/>
            <person name="Scheremetjew M."/>
            <person name="Finn R."/>
            <person name="Kale V."/>
            <person name="Holt S."/>
            <person name="Cochrane G."/>
            <person name="Meng A."/>
            <person name="Brown T."/>
            <person name="Cohen L."/>
        </authorList>
    </citation>
    <scope>NUCLEOTIDE SEQUENCE</scope>
    <source>
        <strain evidence="3">CCMP3105</strain>
    </source>
</reference>
<gene>
    <name evidence="3" type="ORF">AMON00008_LOCUS30448</name>
</gene>
<evidence type="ECO:0000313" key="3">
    <source>
        <dbReference type="EMBL" id="CAE4603988.1"/>
    </source>
</evidence>